<reference evidence="7 8" key="1">
    <citation type="submission" date="2020-08" db="EMBL/GenBank/DDBJ databases">
        <title>Genomic Encyclopedia of Type Strains, Phase IV (KMG-IV): sequencing the most valuable type-strain genomes for metagenomic binning, comparative biology and taxonomic classification.</title>
        <authorList>
            <person name="Goeker M."/>
        </authorList>
    </citation>
    <scope>NUCLEOTIDE SEQUENCE [LARGE SCALE GENOMIC DNA]</scope>
    <source>
        <strain evidence="7 8">DSM 102189</strain>
    </source>
</reference>
<feature type="signal peptide" evidence="5">
    <location>
        <begin position="1"/>
        <end position="24"/>
    </location>
</feature>
<dbReference type="RefSeq" id="WP_184200988.1">
    <property type="nucleotide sequence ID" value="NZ_JACIIV010000020.1"/>
</dbReference>
<evidence type="ECO:0000256" key="4">
    <source>
        <dbReference type="SAM" id="MobiDB-lite"/>
    </source>
</evidence>
<sequence>MRKVHVAMMVGAALLASGCSRVVASQGYLIDETLLTSIQPGVDNKQSVERTLGRPTLASQFDEKEWYYITRNTGQYAFIQPKVQSQTILVVAFDDDGNVATVERRGMEKIANVSIEGDSTPTLGRKTGLLEDIFGNIGAVGAGAPGGPGGPGGGGPNGGGRQ</sequence>
<evidence type="ECO:0000313" key="7">
    <source>
        <dbReference type="EMBL" id="MBB6228522.1"/>
    </source>
</evidence>
<evidence type="ECO:0000256" key="2">
    <source>
        <dbReference type="ARBA" id="ARBA00023136"/>
    </source>
</evidence>
<protein>
    <submittedName>
        <fullName evidence="7">Outer membrane protein assembly factor BamE (Lipoprotein component of BamABCDE complex)</fullName>
    </submittedName>
</protein>
<comment type="caution">
    <text evidence="7">The sequence shown here is derived from an EMBL/GenBank/DDBJ whole genome shotgun (WGS) entry which is preliminary data.</text>
</comment>
<dbReference type="InterPro" id="IPR037873">
    <property type="entry name" value="BamE-like"/>
</dbReference>
<evidence type="ECO:0000313" key="8">
    <source>
        <dbReference type="Proteomes" id="UP000538147"/>
    </source>
</evidence>
<evidence type="ECO:0000259" key="6">
    <source>
        <dbReference type="Pfam" id="PF04355"/>
    </source>
</evidence>
<keyword evidence="3" id="KW-0998">Cell outer membrane</keyword>
<keyword evidence="2" id="KW-0472">Membrane</keyword>
<dbReference type="PROSITE" id="PS51257">
    <property type="entry name" value="PROKAR_LIPOPROTEIN"/>
    <property type="match status" value="1"/>
</dbReference>
<keyword evidence="7" id="KW-0449">Lipoprotein</keyword>
<evidence type="ECO:0000256" key="5">
    <source>
        <dbReference type="SAM" id="SignalP"/>
    </source>
</evidence>
<accession>A0A841LH47</accession>
<dbReference type="Gene3D" id="3.30.1450.10">
    <property type="match status" value="1"/>
</dbReference>
<proteinExistence type="predicted"/>
<feature type="region of interest" description="Disordered" evidence="4">
    <location>
        <begin position="140"/>
        <end position="162"/>
    </location>
</feature>
<dbReference type="InterPro" id="IPR026592">
    <property type="entry name" value="BamE"/>
</dbReference>
<dbReference type="GO" id="GO:0030674">
    <property type="term" value="F:protein-macromolecule adaptor activity"/>
    <property type="evidence" value="ECO:0007669"/>
    <property type="project" value="TreeGrafter"/>
</dbReference>
<organism evidence="7 8">
    <name type="scientific">Polymorphobacter multimanifer</name>
    <dbReference type="NCBI Taxonomy" id="1070431"/>
    <lineage>
        <taxon>Bacteria</taxon>
        <taxon>Pseudomonadati</taxon>
        <taxon>Pseudomonadota</taxon>
        <taxon>Alphaproteobacteria</taxon>
        <taxon>Sphingomonadales</taxon>
        <taxon>Sphingosinicellaceae</taxon>
        <taxon>Polymorphobacter</taxon>
    </lineage>
</organism>
<gene>
    <name evidence="7" type="ORF">FHS79_002712</name>
</gene>
<feature type="chain" id="PRO_5032654186" evidence="5">
    <location>
        <begin position="25"/>
        <end position="162"/>
    </location>
</feature>
<evidence type="ECO:0000256" key="3">
    <source>
        <dbReference type="ARBA" id="ARBA00023237"/>
    </source>
</evidence>
<dbReference type="EMBL" id="JACIIV010000020">
    <property type="protein sequence ID" value="MBB6228522.1"/>
    <property type="molecule type" value="Genomic_DNA"/>
</dbReference>
<dbReference type="AlphaFoldDB" id="A0A841LH47"/>
<evidence type="ECO:0000256" key="1">
    <source>
        <dbReference type="ARBA" id="ARBA00022729"/>
    </source>
</evidence>
<dbReference type="PANTHER" id="PTHR37482:SF1">
    <property type="entry name" value="OUTER MEMBRANE PROTEIN ASSEMBLY FACTOR BAME"/>
    <property type="match status" value="1"/>
</dbReference>
<dbReference type="Proteomes" id="UP000538147">
    <property type="component" value="Unassembled WGS sequence"/>
</dbReference>
<dbReference type="PANTHER" id="PTHR37482">
    <property type="entry name" value="OUTER MEMBRANE PROTEIN ASSEMBLY FACTOR BAME"/>
    <property type="match status" value="1"/>
</dbReference>
<dbReference type="GO" id="GO:0051205">
    <property type="term" value="P:protein insertion into membrane"/>
    <property type="evidence" value="ECO:0007669"/>
    <property type="project" value="TreeGrafter"/>
</dbReference>
<name>A0A841LH47_9SPHN</name>
<keyword evidence="8" id="KW-1185">Reference proteome</keyword>
<dbReference type="GO" id="GO:1990063">
    <property type="term" value="C:Bam protein complex"/>
    <property type="evidence" value="ECO:0007669"/>
    <property type="project" value="TreeGrafter"/>
</dbReference>
<keyword evidence="1 5" id="KW-0732">Signal</keyword>
<dbReference type="GO" id="GO:0043165">
    <property type="term" value="P:Gram-negative-bacterium-type cell outer membrane assembly"/>
    <property type="evidence" value="ECO:0007669"/>
    <property type="project" value="TreeGrafter"/>
</dbReference>
<dbReference type="InterPro" id="IPR007450">
    <property type="entry name" value="BamE_dom"/>
</dbReference>
<dbReference type="Pfam" id="PF04355">
    <property type="entry name" value="BamE"/>
    <property type="match status" value="1"/>
</dbReference>
<feature type="domain" description="Outer membrane protein assembly factor BamE" evidence="6">
    <location>
        <begin position="27"/>
        <end position="101"/>
    </location>
</feature>